<evidence type="ECO:0000313" key="2">
    <source>
        <dbReference type="Proteomes" id="UP000188273"/>
    </source>
</evidence>
<keyword evidence="2" id="KW-1185">Reference proteome</keyword>
<protein>
    <submittedName>
        <fullName evidence="1">Uncharacterized protein</fullName>
    </submittedName>
</protein>
<sequence length="142" mass="16921">MFWALSERKTWCYYKWKKLNHLFKRSLQQVNFILVSYLWYSRSSILKYRFFQGKTLFSAIISPKNVRCSVFSSRNIIRKGCIVRTFHTLPVGLRYTFLKTIMLLLIQKGRLIKTGFMTWLAMLGNWHTKRAAVGLMYADSVF</sequence>
<reference evidence="2" key="1">
    <citation type="submission" date="2017-02" db="EMBL/GenBank/DDBJ databases">
        <title>Comparative genomics and description of representatives of a novel lineage of planctomycetes thriving in anoxic sediments.</title>
        <authorList>
            <person name="Spring S."/>
            <person name="Bunk B."/>
            <person name="Sproer C."/>
            <person name="Klenk H.-P."/>
        </authorList>
    </citation>
    <scope>NUCLEOTIDE SEQUENCE [LARGE SCALE GENOMIC DNA]</scope>
    <source>
        <strain evidence="2">L21-RPul-D3</strain>
    </source>
</reference>
<evidence type="ECO:0000313" key="1">
    <source>
        <dbReference type="EMBL" id="AQQ10107.1"/>
    </source>
</evidence>
<dbReference type="KEGG" id="pbu:L21SP3_01933"/>
<dbReference type="EMBL" id="CP019633">
    <property type="protein sequence ID" value="AQQ10107.1"/>
    <property type="molecule type" value="Genomic_DNA"/>
</dbReference>
<dbReference type="Proteomes" id="UP000188273">
    <property type="component" value="Chromosome"/>
</dbReference>
<organism evidence="1 2">
    <name type="scientific">Sedimentisphaera cyanobacteriorum</name>
    <dbReference type="NCBI Taxonomy" id="1940790"/>
    <lineage>
        <taxon>Bacteria</taxon>
        <taxon>Pseudomonadati</taxon>
        <taxon>Planctomycetota</taxon>
        <taxon>Phycisphaerae</taxon>
        <taxon>Sedimentisphaerales</taxon>
        <taxon>Sedimentisphaeraceae</taxon>
        <taxon>Sedimentisphaera</taxon>
    </lineage>
</organism>
<name>A0A1Q2HRM8_9BACT</name>
<dbReference type="AlphaFoldDB" id="A0A1Q2HRM8"/>
<proteinExistence type="predicted"/>
<gene>
    <name evidence="1" type="ORF">L21SP3_01933</name>
</gene>
<accession>A0A1Q2HRM8</accession>